<name>A0AAW3W5T0_CLOBE</name>
<accession>A0AAW3W5T0</accession>
<sequence>MIDFKQLLQKHASNLFYLHEVMKSLKYSPYHQPLLRYSRGQQSDFEMYFGTSENPPAPLEIVWASPYHTIPLQPPQEVQQKAQSLLQSLNNQRELVALYRCGHIEGDVFTLSSWLIPFPKDYKPDKGEGEGVYYTVKQDGTLGLAWPYANNKKLYGSFNL</sequence>
<organism evidence="1 2">
    <name type="scientific">Clostridium beijerinckii</name>
    <name type="common">Clostridium MP</name>
    <dbReference type="NCBI Taxonomy" id="1520"/>
    <lineage>
        <taxon>Bacteria</taxon>
        <taxon>Bacillati</taxon>
        <taxon>Bacillota</taxon>
        <taxon>Clostridia</taxon>
        <taxon>Eubacteriales</taxon>
        <taxon>Clostridiaceae</taxon>
        <taxon>Clostridium</taxon>
    </lineage>
</organism>
<dbReference type="AlphaFoldDB" id="A0AAW3W5T0"/>
<comment type="caution">
    <text evidence="1">The sequence shown here is derived from an EMBL/GenBank/DDBJ whole genome shotgun (WGS) entry which is preliminary data.</text>
</comment>
<proteinExistence type="predicted"/>
<dbReference type="RefSeq" id="WP_171780194.1">
    <property type="nucleotide sequence ID" value="NZ_JABAGV010000010.1"/>
</dbReference>
<reference evidence="1" key="2">
    <citation type="journal article" date="2022" name="Nat. Biotechnol.">
        <title>Carbon-negative production of acetone and isopropanol by gas fermentation at industrial pilot scale.</title>
        <authorList>
            <person name="Liew F.E."/>
            <person name="Nogle R."/>
            <person name="Abdalla T."/>
            <person name="Rasor B.J."/>
            <person name="Canter C."/>
            <person name="Jensen R.O."/>
            <person name="Wang L."/>
            <person name="Strutz J."/>
            <person name="Chirania P."/>
            <person name="De Tissera S."/>
            <person name="Mueller A.P."/>
            <person name="Ruan Z."/>
            <person name="Gao A."/>
            <person name="Tran L."/>
            <person name="Engle N.L."/>
            <person name="Bromley J.C."/>
            <person name="Daniell J."/>
            <person name="Conrado R."/>
            <person name="Tschaplinski T.J."/>
            <person name="Giannone R.J."/>
            <person name="Hettich R.L."/>
            <person name="Karim A.S."/>
            <person name="Simpson S.D."/>
            <person name="Brown S.D."/>
            <person name="Leang C."/>
            <person name="Jewett M.C."/>
            <person name="Kopke M."/>
        </authorList>
    </citation>
    <scope>NUCLEOTIDE SEQUENCE</scope>
    <source>
        <strain evidence="1">DJ015</strain>
    </source>
</reference>
<dbReference type="EMBL" id="JABAGV010000010">
    <property type="protein sequence ID" value="MBC2474214.1"/>
    <property type="molecule type" value="Genomic_DNA"/>
</dbReference>
<evidence type="ECO:0000313" key="1">
    <source>
        <dbReference type="EMBL" id="MBC2474214.1"/>
    </source>
</evidence>
<protein>
    <submittedName>
        <fullName evidence="1">Uncharacterized protein</fullName>
    </submittedName>
</protein>
<gene>
    <name evidence="1" type="ORF">HGI39_05730</name>
</gene>
<evidence type="ECO:0000313" key="2">
    <source>
        <dbReference type="Proteomes" id="UP001194098"/>
    </source>
</evidence>
<dbReference type="Proteomes" id="UP001194098">
    <property type="component" value="Unassembled WGS sequence"/>
</dbReference>
<reference evidence="1" key="1">
    <citation type="submission" date="2020-04" db="EMBL/GenBank/DDBJ databases">
        <authorList>
            <person name="Brown S."/>
        </authorList>
    </citation>
    <scope>NUCLEOTIDE SEQUENCE</scope>
    <source>
        <strain evidence="1">DJ015</strain>
    </source>
</reference>